<dbReference type="Proteomes" id="UP000703269">
    <property type="component" value="Unassembled WGS sequence"/>
</dbReference>
<accession>A0A9P3G5A0</accession>
<dbReference type="GO" id="GO:0015629">
    <property type="term" value="C:actin cytoskeleton"/>
    <property type="evidence" value="ECO:0007669"/>
    <property type="project" value="InterPro"/>
</dbReference>
<dbReference type="EMBL" id="BPQB01000009">
    <property type="protein sequence ID" value="GJE88501.1"/>
    <property type="molecule type" value="Genomic_DNA"/>
</dbReference>
<comment type="similarity">
    <text evidence="2">Belongs to the actin-binding proteins ADF family.</text>
</comment>
<dbReference type="Pfam" id="PF00241">
    <property type="entry name" value="Cofilin_ADF"/>
    <property type="match status" value="1"/>
</dbReference>
<reference evidence="7 8" key="1">
    <citation type="submission" date="2021-08" db="EMBL/GenBank/DDBJ databases">
        <title>Draft Genome Sequence of Phanerochaete sordida strain YK-624.</title>
        <authorList>
            <person name="Mori T."/>
            <person name="Dohra H."/>
            <person name="Suzuki T."/>
            <person name="Kawagishi H."/>
            <person name="Hirai H."/>
        </authorList>
    </citation>
    <scope>NUCLEOTIDE SEQUENCE [LARGE SCALE GENOMIC DNA]</scope>
    <source>
        <strain evidence="7 8">YK-624</strain>
    </source>
</reference>
<evidence type="ECO:0000256" key="2">
    <source>
        <dbReference type="ARBA" id="ARBA00006844"/>
    </source>
</evidence>
<dbReference type="InterPro" id="IPR029006">
    <property type="entry name" value="ADF-H/Gelsolin-like_dom_sf"/>
</dbReference>
<comment type="caution">
    <text evidence="7">The sequence shown here is derived from an EMBL/GenBank/DDBJ whole genome shotgun (WGS) entry which is preliminary data.</text>
</comment>
<gene>
    <name evidence="7" type="ORF">PsYK624_045840</name>
</gene>
<feature type="domain" description="ADF-H" evidence="6">
    <location>
        <begin position="1"/>
        <end position="135"/>
    </location>
</feature>
<keyword evidence="4" id="KW-0009">Actin-binding</keyword>
<dbReference type="GO" id="GO:0016363">
    <property type="term" value="C:nuclear matrix"/>
    <property type="evidence" value="ECO:0007669"/>
    <property type="project" value="UniProtKB-SubCell"/>
</dbReference>
<dbReference type="GO" id="GO:0030042">
    <property type="term" value="P:actin filament depolymerization"/>
    <property type="evidence" value="ECO:0007669"/>
    <property type="project" value="InterPro"/>
</dbReference>
<dbReference type="OrthoDB" id="10249245at2759"/>
<sequence>MTDMAVDADCLADCVKVWKGELKYILCNLNSDNTAIVTVKTSTDANYDNFLAESASDQCLWALYHLQWKNASGVSKTRIVLYTWTPDDAKIKRKLVFSAARGSFQTKLTNSAVTHYALVATESSDLALNNVTAKL</sequence>
<proteinExistence type="inferred from homology"/>
<evidence type="ECO:0000256" key="1">
    <source>
        <dbReference type="ARBA" id="ARBA00004109"/>
    </source>
</evidence>
<dbReference type="AlphaFoldDB" id="A0A9P3G5A0"/>
<comment type="subcellular location">
    <subcellularLocation>
        <location evidence="1">Nucleus matrix</location>
    </subcellularLocation>
</comment>
<evidence type="ECO:0000256" key="4">
    <source>
        <dbReference type="ARBA" id="ARBA00023203"/>
    </source>
</evidence>
<dbReference type="Gene3D" id="3.40.20.10">
    <property type="entry name" value="Severin"/>
    <property type="match status" value="1"/>
</dbReference>
<dbReference type="InterPro" id="IPR002108">
    <property type="entry name" value="ADF-H"/>
</dbReference>
<dbReference type="SMART" id="SM00102">
    <property type="entry name" value="ADF"/>
    <property type="match status" value="1"/>
</dbReference>
<dbReference type="InterPro" id="IPR017904">
    <property type="entry name" value="ADF/Cofilin"/>
</dbReference>
<evidence type="ECO:0000256" key="3">
    <source>
        <dbReference type="ARBA" id="ARBA00015630"/>
    </source>
</evidence>
<protein>
    <recommendedName>
        <fullName evidence="3">Cofilin</fullName>
    </recommendedName>
    <alternativeName>
        <fullName evidence="5">Actin-depolymerizing factor 1</fullName>
    </alternativeName>
</protein>
<dbReference type="PROSITE" id="PS51263">
    <property type="entry name" value="ADF_H"/>
    <property type="match status" value="1"/>
</dbReference>
<evidence type="ECO:0000313" key="7">
    <source>
        <dbReference type="EMBL" id="GJE88501.1"/>
    </source>
</evidence>
<name>A0A9P3G5A0_9APHY</name>
<evidence type="ECO:0000313" key="8">
    <source>
        <dbReference type="Proteomes" id="UP000703269"/>
    </source>
</evidence>
<dbReference type="PANTHER" id="PTHR11913">
    <property type="entry name" value="COFILIN-RELATED"/>
    <property type="match status" value="1"/>
</dbReference>
<evidence type="ECO:0000256" key="5">
    <source>
        <dbReference type="ARBA" id="ARBA00032427"/>
    </source>
</evidence>
<evidence type="ECO:0000259" key="6">
    <source>
        <dbReference type="PROSITE" id="PS51263"/>
    </source>
</evidence>
<organism evidence="7 8">
    <name type="scientific">Phanerochaete sordida</name>
    <dbReference type="NCBI Taxonomy" id="48140"/>
    <lineage>
        <taxon>Eukaryota</taxon>
        <taxon>Fungi</taxon>
        <taxon>Dikarya</taxon>
        <taxon>Basidiomycota</taxon>
        <taxon>Agaricomycotina</taxon>
        <taxon>Agaricomycetes</taxon>
        <taxon>Polyporales</taxon>
        <taxon>Phanerochaetaceae</taxon>
        <taxon>Phanerochaete</taxon>
    </lineage>
</organism>
<keyword evidence="8" id="KW-1185">Reference proteome</keyword>
<dbReference type="SUPFAM" id="SSF55753">
    <property type="entry name" value="Actin depolymerizing proteins"/>
    <property type="match status" value="1"/>
</dbReference>
<dbReference type="GO" id="GO:0003779">
    <property type="term" value="F:actin binding"/>
    <property type="evidence" value="ECO:0007669"/>
    <property type="project" value="UniProtKB-KW"/>
</dbReference>